<dbReference type="Gene3D" id="3.40.50.300">
    <property type="entry name" value="P-loop containing nucleotide triphosphate hydrolases"/>
    <property type="match status" value="1"/>
</dbReference>
<protein>
    <recommendedName>
        <fullName evidence="2">Dephospho-CoA kinase</fullName>
    </recommendedName>
</protein>
<feature type="non-terminal residue" evidence="1">
    <location>
        <position position="1"/>
    </location>
</feature>
<name>K1XK27_9BACT</name>
<proteinExistence type="predicted"/>
<sequence>IFLDDRWKQEKKYTSLQEVVITNKDRMKQLKQRLLKLYDVDFTDKSNYTKVIDTTGKTFDQNLEILENFIKTLKK</sequence>
<dbReference type="AlphaFoldDB" id="K1XK27"/>
<dbReference type="InterPro" id="IPR027417">
    <property type="entry name" value="P-loop_NTPase"/>
</dbReference>
<gene>
    <name evidence="1" type="ORF">ACD_80C00038G0001</name>
</gene>
<dbReference type="EMBL" id="AMFJ01036045">
    <property type="protein sequence ID" value="EKD25522.1"/>
    <property type="molecule type" value="Genomic_DNA"/>
</dbReference>
<accession>K1XK27</accession>
<evidence type="ECO:0000313" key="1">
    <source>
        <dbReference type="EMBL" id="EKD25522.1"/>
    </source>
</evidence>
<reference evidence="1" key="1">
    <citation type="journal article" date="2012" name="Science">
        <title>Fermentation, hydrogen, and sulfur metabolism in multiple uncultivated bacterial phyla.</title>
        <authorList>
            <person name="Wrighton K.C."/>
            <person name="Thomas B.C."/>
            <person name="Sharon I."/>
            <person name="Miller C.S."/>
            <person name="Castelle C.J."/>
            <person name="VerBerkmoes N.C."/>
            <person name="Wilkins M.J."/>
            <person name="Hettich R.L."/>
            <person name="Lipton M.S."/>
            <person name="Williams K.H."/>
            <person name="Long P.E."/>
            <person name="Banfield J.F."/>
        </authorList>
    </citation>
    <scope>NUCLEOTIDE SEQUENCE [LARGE SCALE GENOMIC DNA]</scope>
</reference>
<organism evidence="1">
    <name type="scientific">uncultured bacterium</name>
    <name type="common">gcode 4</name>
    <dbReference type="NCBI Taxonomy" id="1234023"/>
    <lineage>
        <taxon>Bacteria</taxon>
        <taxon>environmental samples</taxon>
    </lineage>
</organism>
<evidence type="ECO:0008006" key="2">
    <source>
        <dbReference type="Google" id="ProtNLM"/>
    </source>
</evidence>
<comment type="caution">
    <text evidence="1">The sequence shown here is derived from an EMBL/GenBank/DDBJ whole genome shotgun (WGS) entry which is preliminary data.</text>
</comment>